<feature type="compositionally biased region" description="Pro residues" evidence="8">
    <location>
        <begin position="381"/>
        <end position="390"/>
    </location>
</feature>
<feature type="transmembrane region" description="Helical" evidence="9">
    <location>
        <begin position="171"/>
        <end position="191"/>
    </location>
</feature>
<evidence type="ECO:0000259" key="10">
    <source>
        <dbReference type="PROSITE" id="PS51292"/>
    </source>
</evidence>
<evidence type="ECO:0000256" key="9">
    <source>
        <dbReference type="SAM" id="Phobius"/>
    </source>
</evidence>
<dbReference type="Proteomes" id="UP000799757">
    <property type="component" value="Unassembled WGS sequence"/>
</dbReference>
<reference evidence="11" key="1">
    <citation type="journal article" date="2020" name="Stud. Mycol.">
        <title>101 Dothideomycetes genomes: a test case for predicting lifestyles and emergence of pathogens.</title>
        <authorList>
            <person name="Haridas S."/>
            <person name="Albert R."/>
            <person name="Binder M."/>
            <person name="Bloem J."/>
            <person name="Labutti K."/>
            <person name="Salamov A."/>
            <person name="Andreopoulos B."/>
            <person name="Baker S."/>
            <person name="Barry K."/>
            <person name="Bills G."/>
            <person name="Bluhm B."/>
            <person name="Cannon C."/>
            <person name="Castanera R."/>
            <person name="Culley D."/>
            <person name="Daum C."/>
            <person name="Ezra D."/>
            <person name="Gonzalez J."/>
            <person name="Henrissat B."/>
            <person name="Kuo A."/>
            <person name="Liang C."/>
            <person name="Lipzen A."/>
            <person name="Lutzoni F."/>
            <person name="Magnuson J."/>
            <person name="Mondo S."/>
            <person name="Nolan M."/>
            <person name="Ohm R."/>
            <person name="Pangilinan J."/>
            <person name="Park H.-J."/>
            <person name="Ramirez L."/>
            <person name="Alfaro M."/>
            <person name="Sun H."/>
            <person name="Tritt A."/>
            <person name="Yoshinaga Y."/>
            <person name="Zwiers L.-H."/>
            <person name="Turgeon B."/>
            <person name="Goodwin S."/>
            <person name="Spatafora J."/>
            <person name="Crous P."/>
            <person name="Grigoriev I."/>
        </authorList>
    </citation>
    <scope>NUCLEOTIDE SEQUENCE</scope>
    <source>
        <strain evidence="11">CBS 109.77</strain>
    </source>
</reference>
<feature type="region of interest" description="Disordered" evidence="8">
    <location>
        <begin position="1"/>
        <end position="74"/>
    </location>
</feature>
<evidence type="ECO:0000256" key="6">
    <source>
        <dbReference type="ARBA" id="ARBA00022989"/>
    </source>
</evidence>
<evidence type="ECO:0000313" key="12">
    <source>
        <dbReference type="Proteomes" id="UP000799757"/>
    </source>
</evidence>
<dbReference type="Pfam" id="PF12906">
    <property type="entry name" value="RINGv"/>
    <property type="match status" value="1"/>
</dbReference>
<keyword evidence="2 9" id="KW-0812">Transmembrane</keyword>
<feature type="compositionally biased region" description="Low complexity" evidence="8">
    <location>
        <begin position="371"/>
        <end position="380"/>
    </location>
</feature>
<evidence type="ECO:0000313" key="11">
    <source>
        <dbReference type="EMBL" id="KAF2791498.1"/>
    </source>
</evidence>
<feature type="domain" description="RING-CH-type" evidence="10">
    <location>
        <begin position="75"/>
        <end position="150"/>
    </location>
</feature>
<accession>A0A6A6X5J3</accession>
<keyword evidence="6 9" id="KW-1133">Transmembrane helix</keyword>
<sequence length="548" mass="60357">MASLPPQRPASQRRQSPSTADSASSSQHAQSGRTNSVSNQSVDSQTLLLNSSPSQSAKPTELGQKTASTTIEVQQPDSEPRKCWICFSDETEDDPTTSVWRSPCPCVLVAHERCLLDWVADLEAPTTRGRAGGQNGKIQCPQCKSEIKLKRPQSKVVNAVRRLERVSGMMMLPGFLFLATTGMVATLTLAGQTAVVQIFGLDDASVILQSQMPAMPDGTPVNQLLLEYLRLNWRLNLGVPLIPTVLLASRTTWADSILPFLPLVFFVKSGQSKDDLLQFSWPPSAAFTIAALPYVRGIYNAYYERVWEAREQQWLKEIQPRADTDAEIRIEDEHMHDILLEDEDADNEGDIEDLDVEVDFDIFANWNNGGAADNNNANENPPVPIAPGPGHPLNGPPIEGDDNNEEPLPLIDIDNQPHQHHRAPAPNVPQQPAQPRRQRVRRERGIAFSTTSISDTILGALIFPSIAAVAGEVLKSVLPKAWVTLPAGRSSKPTGFLQTKWGRSILGGCLVVGVKDAVMLYVRWKMAQNHRMRTVLDYAGKRKRGNNV</sequence>
<feature type="region of interest" description="Disordered" evidence="8">
    <location>
        <begin position="371"/>
        <end position="439"/>
    </location>
</feature>
<evidence type="ECO:0000256" key="7">
    <source>
        <dbReference type="ARBA" id="ARBA00023136"/>
    </source>
</evidence>
<dbReference type="PANTHER" id="PTHR46283">
    <property type="entry name" value="E3 UBIQUITIN-PROTEIN LIGASE MARCH5"/>
    <property type="match status" value="1"/>
</dbReference>
<keyword evidence="5" id="KW-0862">Zinc</keyword>
<proteinExistence type="predicted"/>
<dbReference type="Gene3D" id="3.30.40.10">
    <property type="entry name" value="Zinc/RING finger domain, C3HC4 (zinc finger)"/>
    <property type="match status" value="1"/>
</dbReference>
<evidence type="ECO:0000256" key="2">
    <source>
        <dbReference type="ARBA" id="ARBA00022692"/>
    </source>
</evidence>
<dbReference type="PROSITE" id="PS51292">
    <property type="entry name" value="ZF_RING_CH"/>
    <property type="match status" value="1"/>
</dbReference>
<feature type="transmembrane region" description="Helical" evidence="9">
    <location>
        <begin position="501"/>
        <end position="522"/>
    </location>
</feature>
<feature type="compositionally biased region" description="Low complexity" evidence="8">
    <location>
        <begin position="424"/>
        <end position="435"/>
    </location>
</feature>
<feature type="compositionally biased region" description="Low complexity" evidence="8">
    <location>
        <begin position="15"/>
        <end position="31"/>
    </location>
</feature>
<dbReference type="EMBL" id="MU002016">
    <property type="protein sequence ID" value="KAF2791498.1"/>
    <property type="molecule type" value="Genomic_DNA"/>
</dbReference>
<gene>
    <name evidence="11" type="ORF">K505DRAFT_326818</name>
</gene>
<dbReference type="GO" id="GO:0016020">
    <property type="term" value="C:membrane"/>
    <property type="evidence" value="ECO:0007669"/>
    <property type="project" value="UniProtKB-SubCell"/>
</dbReference>
<dbReference type="InterPro" id="IPR011016">
    <property type="entry name" value="Znf_RING-CH"/>
</dbReference>
<protein>
    <recommendedName>
        <fullName evidence="10">RING-CH-type domain-containing protein</fullName>
    </recommendedName>
</protein>
<organism evidence="11 12">
    <name type="scientific">Melanomma pulvis-pyrius CBS 109.77</name>
    <dbReference type="NCBI Taxonomy" id="1314802"/>
    <lineage>
        <taxon>Eukaryota</taxon>
        <taxon>Fungi</taxon>
        <taxon>Dikarya</taxon>
        <taxon>Ascomycota</taxon>
        <taxon>Pezizomycotina</taxon>
        <taxon>Dothideomycetes</taxon>
        <taxon>Pleosporomycetidae</taxon>
        <taxon>Pleosporales</taxon>
        <taxon>Melanommataceae</taxon>
        <taxon>Melanomma</taxon>
    </lineage>
</organism>
<keyword evidence="7 9" id="KW-0472">Membrane</keyword>
<dbReference type="GO" id="GO:0008270">
    <property type="term" value="F:zinc ion binding"/>
    <property type="evidence" value="ECO:0007669"/>
    <property type="project" value="UniProtKB-KW"/>
</dbReference>
<comment type="subcellular location">
    <subcellularLocation>
        <location evidence="1">Membrane</location>
        <topology evidence="1">Multi-pass membrane protein</topology>
    </subcellularLocation>
</comment>
<evidence type="ECO:0000256" key="1">
    <source>
        <dbReference type="ARBA" id="ARBA00004141"/>
    </source>
</evidence>
<keyword evidence="4" id="KW-0863">Zinc-finger</keyword>
<evidence type="ECO:0000256" key="5">
    <source>
        <dbReference type="ARBA" id="ARBA00022833"/>
    </source>
</evidence>
<feature type="compositionally biased region" description="Polar residues" evidence="8">
    <location>
        <begin position="32"/>
        <end position="74"/>
    </location>
</feature>
<dbReference type="InterPro" id="IPR013083">
    <property type="entry name" value="Znf_RING/FYVE/PHD"/>
</dbReference>
<evidence type="ECO:0000256" key="8">
    <source>
        <dbReference type="SAM" id="MobiDB-lite"/>
    </source>
</evidence>
<dbReference type="AlphaFoldDB" id="A0A6A6X5J3"/>
<feature type="transmembrane region" description="Helical" evidence="9">
    <location>
        <begin position="446"/>
        <end position="470"/>
    </location>
</feature>
<keyword evidence="12" id="KW-1185">Reference proteome</keyword>
<name>A0A6A6X5J3_9PLEO</name>
<keyword evidence="3" id="KW-0479">Metal-binding</keyword>
<dbReference type="OrthoDB" id="5817083at2759"/>
<evidence type="ECO:0000256" key="3">
    <source>
        <dbReference type="ARBA" id="ARBA00022723"/>
    </source>
</evidence>
<dbReference type="SUPFAM" id="SSF57850">
    <property type="entry name" value="RING/U-box"/>
    <property type="match status" value="1"/>
</dbReference>
<evidence type="ECO:0000256" key="4">
    <source>
        <dbReference type="ARBA" id="ARBA00022771"/>
    </source>
</evidence>